<feature type="region of interest" description="Disordered" evidence="1">
    <location>
        <begin position="25"/>
        <end position="53"/>
    </location>
</feature>
<organism evidence="2 3">
    <name type="scientific">Anisodus tanguticus</name>
    <dbReference type="NCBI Taxonomy" id="243964"/>
    <lineage>
        <taxon>Eukaryota</taxon>
        <taxon>Viridiplantae</taxon>
        <taxon>Streptophyta</taxon>
        <taxon>Embryophyta</taxon>
        <taxon>Tracheophyta</taxon>
        <taxon>Spermatophyta</taxon>
        <taxon>Magnoliopsida</taxon>
        <taxon>eudicotyledons</taxon>
        <taxon>Gunneridae</taxon>
        <taxon>Pentapetalae</taxon>
        <taxon>asterids</taxon>
        <taxon>lamiids</taxon>
        <taxon>Solanales</taxon>
        <taxon>Solanaceae</taxon>
        <taxon>Solanoideae</taxon>
        <taxon>Hyoscyameae</taxon>
        <taxon>Anisodus</taxon>
    </lineage>
</organism>
<dbReference type="EMBL" id="JAVYJV010000014">
    <property type="protein sequence ID" value="KAK4354235.1"/>
    <property type="molecule type" value="Genomic_DNA"/>
</dbReference>
<feature type="region of interest" description="Disordered" evidence="1">
    <location>
        <begin position="125"/>
        <end position="165"/>
    </location>
</feature>
<feature type="compositionally biased region" description="Basic and acidic residues" evidence="1">
    <location>
        <begin position="154"/>
        <end position="165"/>
    </location>
</feature>
<protein>
    <submittedName>
        <fullName evidence="2">Uncharacterized protein</fullName>
    </submittedName>
</protein>
<name>A0AAE1VBA1_9SOLA</name>
<keyword evidence="3" id="KW-1185">Reference proteome</keyword>
<reference evidence="2" key="1">
    <citation type="submission" date="2023-12" db="EMBL/GenBank/DDBJ databases">
        <title>Genome assembly of Anisodus tanguticus.</title>
        <authorList>
            <person name="Wang Y.-J."/>
        </authorList>
    </citation>
    <scope>NUCLEOTIDE SEQUENCE</scope>
    <source>
        <strain evidence="2">KB-2021</strain>
        <tissue evidence="2">Leaf</tissue>
    </source>
</reference>
<evidence type="ECO:0000313" key="3">
    <source>
        <dbReference type="Proteomes" id="UP001291623"/>
    </source>
</evidence>
<accession>A0AAE1VBA1</accession>
<feature type="compositionally biased region" description="Basic and acidic residues" evidence="1">
    <location>
        <begin position="25"/>
        <end position="38"/>
    </location>
</feature>
<evidence type="ECO:0000313" key="2">
    <source>
        <dbReference type="EMBL" id="KAK4354235.1"/>
    </source>
</evidence>
<evidence type="ECO:0000256" key="1">
    <source>
        <dbReference type="SAM" id="MobiDB-lite"/>
    </source>
</evidence>
<feature type="compositionally biased region" description="Polar residues" evidence="1">
    <location>
        <begin position="125"/>
        <end position="153"/>
    </location>
</feature>
<gene>
    <name evidence="2" type="ORF">RND71_026429</name>
</gene>
<comment type="caution">
    <text evidence="2">The sequence shown here is derived from an EMBL/GenBank/DDBJ whole genome shotgun (WGS) entry which is preliminary data.</text>
</comment>
<proteinExistence type="predicted"/>
<dbReference type="Proteomes" id="UP001291623">
    <property type="component" value="Unassembled WGS sequence"/>
</dbReference>
<sequence>MALVQKLTGRLSEKKDDMVEAKSCEVTIHSDEMDKDKSSSSSSPGSNTHRMYSNRHPLNSYRILFTTSRPLLYYLQGIEMSTTMRCIEMSTTMRSYMNDRPLQITKSESWTRKAIIAQATTWQAPQGQNVTKPSSITADAAQSRTKSNETVTKQIEEDKAQKLLA</sequence>
<dbReference type="AlphaFoldDB" id="A0AAE1VBA1"/>